<accession>A0A2T9ZJ19</accession>
<dbReference type="AlphaFoldDB" id="A0A2T9ZJ19"/>
<evidence type="ECO:0000313" key="2">
    <source>
        <dbReference type="Proteomes" id="UP000245609"/>
    </source>
</evidence>
<proteinExistence type="predicted"/>
<organism evidence="1 2">
    <name type="scientific">Smittium megazygosporum</name>
    <dbReference type="NCBI Taxonomy" id="133381"/>
    <lineage>
        <taxon>Eukaryota</taxon>
        <taxon>Fungi</taxon>
        <taxon>Fungi incertae sedis</taxon>
        <taxon>Zoopagomycota</taxon>
        <taxon>Kickxellomycotina</taxon>
        <taxon>Harpellomycetes</taxon>
        <taxon>Harpellales</taxon>
        <taxon>Legeriomycetaceae</taxon>
        <taxon>Smittium</taxon>
    </lineage>
</organism>
<keyword evidence="2" id="KW-1185">Reference proteome</keyword>
<dbReference type="EMBL" id="MBFS01000106">
    <property type="protein sequence ID" value="PVV04578.1"/>
    <property type="molecule type" value="Genomic_DNA"/>
</dbReference>
<sequence>MFFGVRRIPARVLQASQLKLRFSSNSSAPDQGKSGFSNVDRGFTPVQEHSAELRKTLDKIIRVDQAGETAALWIYRGQNAVLGKDPKLNKLLK</sequence>
<evidence type="ECO:0000313" key="1">
    <source>
        <dbReference type="EMBL" id="PVV04578.1"/>
    </source>
</evidence>
<dbReference type="Proteomes" id="UP000245609">
    <property type="component" value="Unassembled WGS sequence"/>
</dbReference>
<reference evidence="1 2" key="1">
    <citation type="journal article" date="2018" name="MBio">
        <title>Comparative Genomics Reveals the Core Gene Toolbox for the Fungus-Insect Symbiosis.</title>
        <authorList>
            <person name="Wang Y."/>
            <person name="Stata M."/>
            <person name="Wang W."/>
            <person name="Stajich J.E."/>
            <person name="White M.M."/>
            <person name="Moncalvo J.M."/>
        </authorList>
    </citation>
    <scope>NUCLEOTIDE SEQUENCE [LARGE SCALE GENOMIC DNA]</scope>
    <source>
        <strain evidence="1 2">SC-DP-2</strain>
    </source>
</reference>
<comment type="caution">
    <text evidence="1">The sequence shown here is derived from an EMBL/GenBank/DDBJ whole genome shotgun (WGS) entry which is preliminary data.</text>
</comment>
<dbReference type="STRING" id="133381.A0A2T9ZJ19"/>
<protein>
    <submittedName>
        <fullName evidence="1">Uncharacterized protein</fullName>
    </submittedName>
</protein>
<dbReference type="OrthoDB" id="275371at2759"/>
<gene>
    <name evidence="1" type="ORF">BB560_000923</name>
</gene>
<dbReference type="Pfam" id="PF03232">
    <property type="entry name" value="COQ7"/>
    <property type="match status" value="1"/>
</dbReference>
<name>A0A2T9ZJ19_9FUNG</name>